<feature type="region of interest" description="Disordered" evidence="1">
    <location>
        <begin position="85"/>
        <end position="106"/>
    </location>
</feature>
<gene>
    <name evidence="2" type="ORF">BECKSD772D_GA0070982_10662</name>
</gene>
<name>A0A451BNA5_9GAMM</name>
<organism evidence="2">
    <name type="scientific">Candidatus Kentrum sp. SD</name>
    <dbReference type="NCBI Taxonomy" id="2126332"/>
    <lineage>
        <taxon>Bacteria</taxon>
        <taxon>Pseudomonadati</taxon>
        <taxon>Pseudomonadota</taxon>
        <taxon>Gammaproteobacteria</taxon>
        <taxon>Candidatus Kentrum</taxon>
    </lineage>
</organism>
<evidence type="ECO:0000313" key="2">
    <source>
        <dbReference type="EMBL" id="VFK79789.1"/>
    </source>
</evidence>
<reference evidence="2" key="1">
    <citation type="submission" date="2019-02" db="EMBL/GenBank/DDBJ databases">
        <authorList>
            <person name="Gruber-Vodicka R. H."/>
            <person name="Seah K. B. B."/>
        </authorList>
    </citation>
    <scope>NUCLEOTIDE SEQUENCE</scope>
    <source>
        <strain evidence="2">BECK_S127</strain>
    </source>
</reference>
<proteinExistence type="predicted"/>
<protein>
    <submittedName>
        <fullName evidence="2">Uncharacterized protein</fullName>
    </submittedName>
</protein>
<dbReference type="EMBL" id="CAADHB010000066">
    <property type="protein sequence ID" value="VFK79789.1"/>
    <property type="molecule type" value="Genomic_DNA"/>
</dbReference>
<evidence type="ECO:0000256" key="1">
    <source>
        <dbReference type="SAM" id="MobiDB-lite"/>
    </source>
</evidence>
<accession>A0A451BNA5</accession>
<sequence length="130" mass="14515">MTGSDVVSIISQVMQSLQRQVNQPHPDHQEKLSGNLSNLYKKLEGSPVDDFSLLWRNAMEKLGVADKFGSRLEKKISSRGRLRHARMKTGNSRQCHPRARRGAGTRVGKPSYLLKKGSFFGSSVIDHILA</sequence>
<dbReference type="AlphaFoldDB" id="A0A451BNA5"/>